<dbReference type="SUPFAM" id="SSF54862">
    <property type="entry name" value="4Fe-4S ferredoxins"/>
    <property type="match status" value="1"/>
</dbReference>
<keyword evidence="3" id="KW-0249">Electron transport</keyword>
<keyword evidence="5" id="KW-0411">Iron-sulfur</keyword>
<evidence type="ECO:0000256" key="1">
    <source>
        <dbReference type="ARBA" id="ARBA00022448"/>
    </source>
</evidence>
<dbReference type="PANTHER" id="PTHR36923">
    <property type="entry name" value="FERREDOXIN"/>
    <property type="match status" value="1"/>
</dbReference>
<keyword evidence="2" id="KW-0479">Metal-binding</keyword>
<name>A0A6J6Q422_9ZZZZ</name>
<dbReference type="GO" id="GO:0051536">
    <property type="term" value="F:iron-sulfur cluster binding"/>
    <property type="evidence" value="ECO:0007669"/>
    <property type="project" value="UniProtKB-KW"/>
</dbReference>
<keyword evidence="1" id="KW-0813">Transport</keyword>
<protein>
    <submittedName>
        <fullName evidence="6">Unannotated protein</fullName>
    </submittedName>
</protein>
<sequence length="65" mass="7198">MAMRIAVDRDKCEGLGMCEAMANDFFELDDDEVMHVLDEHPDESQRAHVHAAVQACPVLALTLEG</sequence>
<dbReference type="Gene3D" id="3.30.70.20">
    <property type="match status" value="1"/>
</dbReference>
<evidence type="ECO:0000256" key="5">
    <source>
        <dbReference type="ARBA" id="ARBA00023014"/>
    </source>
</evidence>
<accession>A0A6J6Q422</accession>
<reference evidence="6" key="1">
    <citation type="submission" date="2020-05" db="EMBL/GenBank/DDBJ databases">
        <authorList>
            <person name="Chiriac C."/>
            <person name="Salcher M."/>
            <person name="Ghai R."/>
            <person name="Kavagutti S V."/>
        </authorList>
    </citation>
    <scope>NUCLEOTIDE SEQUENCE</scope>
</reference>
<evidence type="ECO:0000256" key="3">
    <source>
        <dbReference type="ARBA" id="ARBA00022982"/>
    </source>
</evidence>
<dbReference type="Pfam" id="PF13459">
    <property type="entry name" value="Fer4_15"/>
    <property type="match status" value="1"/>
</dbReference>
<evidence type="ECO:0000256" key="2">
    <source>
        <dbReference type="ARBA" id="ARBA00022723"/>
    </source>
</evidence>
<evidence type="ECO:0000256" key="4">
    <source>
        <dbReference type="ARBA" id="ARBA00023004"/>
    </source>
</evidence>
<organism evidence="6">
    <name type="scientific">freshwater metagenome</name>
    <dbReference type="NCBI Taxonomy" id="449393"/>
    <lineage>
        <taxon>unclassified sequences</taxon>
        <taxon>metagenomes</taxon>
        <taxon>ecological metagenomes</taxon>
    </lineage>
</organism>
<dbReference type="InterPro" id="IPR051269">
    <property type="entry name" value="Fe-S_cluster_ET"/>
</dbReference>
<proteinExistence type="predicted"/>
<dbReference type="AlphaFoldDB" id="A0A6J6Q422"/>
<dbReference type="EMBL" id="CAEZXR010000124">
    <property type="protein sequence ID" value="CAB4705789.1"/>
    <property type="molecule type" value="Genomic_DNA"/>
</dbReference>
<gene>
    <name evidence="6" type="ORF">UFOPK2579_01176</name>
</gene>
<dbReference type="PANTHER" id="PTHR36923:SF3">
    <property type="entry name" value="FERREDOXIN"/>
    <property type="match status" value="1"/>
</dbReference>
<keyword evidence="4" id="KW-0408">Iron</keyword>
<evidence type="ECO:0000313" key="6">
    <source>
        <dbReference type="EMBL" id="CAB4705789.1"/>
    </source>
</evidence>
<dbReference type="GO" id="GO:0046872">
    <property type="term" value="F:metal ion binding"/>
    <property type="evidence" value="ECO:0007669"/>
    <property type="project" value="UniProtKB-KW"/>
</dbReference>